<dbReference type="RefSeq" id="WP_122330583.1">
    <property type="nucleotide sequence ID" value="NZ_JAQDYY010000019.1"/>
</dbReference>
<dbReference type="Pfam" id="PF20782">
    <property type="entry name" value="TssR_VWA"/>
    <property type="match status" value="1"/>
</dbReference>
<sequence length="831" mass="96235">MKPIENKNHKRHARRNLLFLTIYSLLFILCSCGPVNRFTRLKKTPKEYNVNYCIEGVGSPKKLRTKKEPWVVFSDKEQNHTFIKAGGKVVMKQIDFMEPFLVIKEKGDYLKLIKYSGEIVKNGKLTDRKKAEYYGWIPKSEVLLYRGSISDIQSGLSNKIATIINDTLPFNKSEYLISNDSILTFKGEDLRTTNGKIPFYGIVYAMKRSKDKKRTLISRVPSLSLDSASHEIIGWVDNSLIRNMGQQLHIEYDKLPIRATFKDYQNDTRLNLSSEALSNVLDNQHTRNIFSYAPVTNFCRKDSSVLFKSGLPFPVLNYENNYVLNVNGNKIYHKYFQQLKKDSRKINIAFVFEGSKQIITQYPELINAIQNLQPMLESNHTDYHVNVGGTLGFAGQSGEMPIYKLTTDIMAFIDSLSIHVNHINKLRPLPAGRTWPALREAIKLFNNKENEVNIIILLGETGYQSESAETFITDRLHENNCRLFACQLYGGEPNTYNNFVLQVENMIKSSADKIAIKKREVIVSPGQLRENNSYKENAKNIYSLDFPQNSMIQGWILFPEKRKTIDLGVFSNCVDTLINQVKDDNISIIKHIQQAFNQVGNHRNKYDSTMVAYYNMPLQSQLNVKFANQFHNQAPLWYLPSSIIEIPDSLQYMIHNHLLLNETELTDLRQFLTAISSRQIDYKSGKGEKTNKKKVCNCPDDERAFPEQEVDRIVEQPEYAGTRKLRKRLVRYYLEQSNLNKVCKTKKKALKQSRIAIIHETITSCPSKNSILNHYRVKDIRKKKRLSNEMLDYTLQYFKMKKEYLESNLNSLPKFSSNGQTYYWIDEKLLP</sequence>
<protein>
    <recommendedName>
        <fullName evidence="7">Lipoprotein</fullName>
    </recommendedName>
</protein>
<dbReference type="Pfam" id="PF20780">
    <property type="entry name" value="TssR_M"/>
    <property type="match status" value="1"/>
</dbReference>
<reference evidence="5 6" key="1">
    <citation type="submission" date="2018-08" db="EMBL/GenBank/DDBJ databases">
        <title>A genome reference for cultivated species of the human gut microbiota.</title>
        <authorList>
            <person name="Zou Y."/>
            <person name="Xue W."/>
            <person name="Luo G."/>
        </authorList>
    </citation>
    <scope>NUCLEOTIDE SEQUENCE [LARGE SCALE GENOMIC DNA]</scope>
    <source>
        <strain evidence="5 6">AM18-6</strain>
    </source>
</reference>
<dbReference type="Pfam" id="PF17643">
    <property type="entry name" value="TssR"/>
    <property type="match status" value="1"/>
</dbReference>
<evidence type="ECO:0008006" key="7">
    <source>
        <dbReference type="Google" id="ProtNLM"/>
    </source>
</evidence>
<organism evidence="5 6">
    <name type="scientific">Bacteroides fragilis</name>
    <dbReference type="NCBI Taxonomy" id="817"/>
    <lineage>
        <taxon>Bacteria</taxon>
        <taxon>Pseudomonadati</taxon>
        <taxon>Bacteroidota</taxon>
        <taxon>Bacteroidia</taxon>
        <taxon>Bacteroidales</taxon>
        <taxon>Bacteroidaceae</taxon>
        <taxon>Bacteroides</taxon>
    </lineage>
</organism>
<evidence type="ECO:0000313" key="6">
    <source>
        <dbReference type="Proteomes" id="UP000266644"/>
    </source>
</evidence>
<dbReference type="AlphaFoldDB" id="A0A396BUT2"/>
<evidence type="ECO:0000259" key="1">
    <source>
        <dbReference type="Pfam" id="PF17643"/>
    </source>
</evidence>
<evidence type="ECO:0000259" key="3">
    <source>
        <dbReference type="Pfam" id="PF20781"/>
    </source>
</evidence>
<feature type="domain" description="Type VI secretion system TssR-like C-terminal" evidence="3">
    <location>
        <begin position="656"/>
        <end position="831"/>
    </location>
</feature>
<feature type="domain" description="Type VI secretion system TssR-like second" evidence="2">
    <location>
        <begin position="158"/>
        <end position="242"/>
    </location>
</feature>
<feature type="domain" description="Type VI secretion system TssR-like VWA" evidence="4">
    <location>
        <begin position="302"/>
        <end position="597"/>
    </location>
</feature>
<dbReference type="InterPro" id="IPR049358">
    <property type="entry name" value="T6SS_TssR-like_C"/>
</dbReference>
<feature type="domain" description="Type VI secretion system TssR-like N-terminal barrel" evidence="1">
    <location>
        <begin position="42"/>
        <end position="144"/>
    </location>
</feature>
<dbReference type="Pfam" id="PF20781">
    <property type="entry name" value="TssR_C"/>
    <property type="match status" value="1"/>
</dbReference>
<proteinExistence type="predicted"/>
<evidence type="ECO:0000259" key="4">
    <source>
        <dbReference type="Pfam" id="PF20782"/>
    </source>
</evidence>
<comment type="caution">
    <text evidence="5">The sequence shown here is derived from an EMBL/GenBank/DDBJ whole genome shotgun (WGS) entry which is preliminary data.</text>
</comment>
<dbReference type="InterPro" id="IPR040530">
    <property type="entry name" value="T6SS_TssR-like_N"/>
</dbReference>
<dbReference type="EMBL" id="QRJE01000032">
    <property type="protein sequence ID" value="RHH07899.1"/>
    <property type="molecule type" value="Genomic_DNA"/>
</dbReference>
<dbReference type="InterPro" id="IPR049359">
    <property type="entry name" value="T6SS_TssR-like_dom_2"/>
</dbReference>
<evidence type="ECO:0000259" key="2">
    <source>
        <dbReference type="Pfam" id="PF20780"/>
    </source>
</evidence>
<name>A0A396BUT2_BACFG</name>
<evidence type="ECO:0000313" key="5">
    <source>
        <dbReference type="EMBL" id="RHH07899.1"/>
    </source>
</evidence>
<dbReference type="Proteomes" id="UP000266644">
    <property type="component" value="Unassembled WGS sequence"/>
</dbReference>
<accession>A0A396BUT2</accession>
<dbReference type="InterPro" id="IPR049360">
    <property type="entry name" value="T6SS_TssR-like_VWA"/>
</dbReference>
<dbReference type="PROSITE" id="PS51257">
    <property type="entry name" value="PROKAR_LIPOPROTEIN"/>
    <property type="match status" value="1"/>
</dbReference>
<gene>
    <name evidence="5" type="ORF">DW228_18370</name>
</gene>